<dbReference type="EMBL" id="JAWDJO010000460">
    <property type="protein sequence ID" value="KAL1885985.1"/>
    <property type="molecule type" value="Genomic_DNA"/>
</dbReference>
<feature type="non-terminal residue" evidence="2">
    <location>
        <position position="64"/>
    </location>
</feature>
<organism evidence="2 3">
    <name type="scientific">Ceratocystis pirilliformis</name>
    <dbReference type="NCBI Taxonomy" id="259994"/>
    <lineage>
        <taxon>Eukaryota</taxon>
        <taxon>Fungi</taxon>
        <taxon>Dikarya</taxon>
        <taxon>Ascomycota</taxon>
        <taxon>Pezizomycotina</taxon>
        <taxon>Sordariomycetes</taxon>
        <taxon>Hypocreomycetidae</taxon>
        <taxon>Microascales</taxon>
        <taxon>Ceratocystidaceae</taxon>
        <taxon>Ceratocystis</taxon>
    </lineage>
</organism>
<feature type="region of interest" description="Disordered" evidence="1">
    <location>
        <begin position="1"/>
        <end position="30"/>
    </location>
</feature>
<reference evidence="2 3" key="1">
    <citation type="journal article" date="2024" name="IMA Fungus">
        <title>IMA Genome - F19 : A genome assembly and annotation guide to empower mycologists, including annotated draft genome sequences of Ceratocystis pirilliformis, Diaporthe australafricana, Fusarium ophioides, Paecilomyces lecythidis, and Sporothrix stenoceras.</title>
        <authorList>
            <person name="Aylward J."/>
            <person name="Wilson A.M."/>
            <person name="Visagie C.M."/>
            <person name="Spraker J."/>
            <person name="Barnes I."/>
            <person name="Buitendag C."/>
            <person name="Ceriani C."/>
            <person name="Del Mar Angel L."/>
            <person name="du Plessis D."/>
            <person name="Fuchs T."/>
            <person name="Gasser K."/>
            <person name="Kramer D."/>
            <person name="Li W."/>
            <person name="Munsamy K."/>
            <person name="Piso A."/>
            <person name="Price J.L."/>
            <person name="Sonnekus B."/>
            <person name="Thomas C."/>
            <person name="van der Nest A."/>
            <person name="van Dijk A."/>
            <person name="van Heerden A."/>
            <person name="van Vuuren N."/>
            <person name="Yilmaz N."/>
            <person name="Duong T.A."/>
            <person name="van der Merwe N.A."/>
            <person name="Wingfield M.J."/>
            <person name="Wingfield B.D."/>
        </authorList>
    </citation>
    <scope>NUCLEOTIDE SEQUENCE [LARGE SCALE GENOMIC DNA]</scope>
    <source>
        <strain evidence="2 3">CMW 12675</strain>
    </source>
</reference>
<accession>A0ABR3YCD5</accession>
<keyword evidence="3" id="KW-1185">Reference proteome</keyword>
<evidence type="ECO:0000313" key="3">
    <source>
        <dbReference type="Proteomes" id="UP001583280"/>
    </source>
</evidence>
<name>A0ABR3YCD5_9PEZI</name>
<feature type="compositionally biased region" description="Gly residues" evidence="1">
    <location>
        <begin position="10"/>
        <end position="20"/>
    </location>
</feature>
<dbReference type="Proteomes" id="UP001583280">
    <property type="component" value="Unassembled WGS sequence"/>
</dbReference>
<proteinExistence type="predicted"/>
<comment type="caution">
    <text evidence="2">The sequence shown here is derived from an EMBL/GenBank/DDBJ whole genome shotgun (WGS) entry which is preliminary data.</text>
</comment>
<evidence type="ECO:0000256" key="1">
    <source>
        <dbReference type="SAM" id="MobiDB-lite"/>
    </source>
</evidence>
<sequence length="64" mass="6831">MFTASCEWGDGSGSGPGPGSGDASLSHMDPEDAQVFMDLVQKYGPVNLMFPLRQMSDHDQGRLA</sequence>
<evidence type="ECO:0000313" key="2">
    <source>
        <dbReference type="EMBL" id="KAL1885985.1"/>
    </source>
</evidence>
<protein>
    <submittedName>
        <fullName evidence="2">Uncharacterized protein</fullName>
    </submittedName>
</protein>
<gene>
    <name evidence="2" type="ORF">Cpir12675_006967</name>
</gene>